<dbReference type="SUPFAM" id="SSF53474">
    <property type="entry name" value="alpha/beta-Hydrolases"/>
    <property type="match status" value="1"/>
</dbReference>
<evidence type="ECO:0000259" key="3">
    <source>
        <dbReference type="Pfam" id="PF00975"/>
    </source>
</evidence>
<evidence type="ECO:0000313" key="5">
    <source>
        <dbReference type="Proteomes" id="UP001567537"/>
    </source>
</evidence>
<dbReference type="GO" id="GO:0016787">
    <property type="term" value="F:hydrolase activity"/>
    <property type="evidence" value="ECO:0007669"/>
    <property type="project" value="UniProtKB-KW"/>
</dbReference>
<protein>
    <submittedName>
        <fullName evidence="4">Alpha/beta fold hydrolase</fullName>
    </submittedName>
</protein>
<dbReference type="InterPro" id="IPR012223">
    <property type="entry name" value="TEII"/>
</dbReference>
<dbReference type="InterPro" id="IPR029058">
    <property type="entry name" value="AB_hydrolase_fold"/>
</dbReference>
<evidence type="ECO:0000313" key="4">
    <source>
        <dbReference type="EMBL" id="MEZ3181247.1"/>
    </source>
</evidence>
<dbReference type="Proteomes" id="UP001567537">
    <property type="component" value="Unassembled WGS sequence"/>
</dbReference>
<evidence type="ECO:0000256" key="2">
    <source>
        <dbReference type="SAM" id="MobiDB-lite"/>
    </source>
</evidence>
<dbReference type="PANTHER" id="PTHR11487">
    <property type="entry name" value="THIOESTERASE"/>
    <property type="match status" value="1"/>
</dbReference>
<keyword evidence="5" id="KW-1185">Reference proteome</keyword>
<dbReference type="PANTHER" id="PTHR11487:SF0">
    <property type="entry name" value="S-ACYL FATTY ACID SYNTHASE THIOESTERASE, MEDIUM CHAIN"/>
    <property type="match status" value="1"/>
</dbReference>
<name>A0ABV4J2U7_9ACTN</name>
<proteinExistence type="inferred from homology"/>
<dbReference type="EMBL" id="JAHWZY010000023">
    <property type="protein sequence ID" value="MEZ3181247.1"/>
    <property type="molecule type" value="Genomic_DNA"/>
</dbReference>
<evidence type="ECO:0000256" key="1">
    <source>
        <dbReference type="ARBA" id="ARBA00007169"/>
    </source>
</evidence>
<dbReference type="Gene3D" id="3.40.50.1820">
    <property type="entry name" value="alpha/beta hydrolase"/>
    <property type="match status" value="1"/>
</dbReference>
<comment type="similarity">
    <text evidence="1">Belongs to the thioesterase family.</text>
</comment>
<gene>
    <name evidence="4" type="ORF">KYY02_21925</name>
</gene>
<feature type="domain" description="Thioesterase" evidence="3">
    <location>
        <begin position="37"/>
        <end position="251"/>
    </location>
</feature>
<sequence>MRTDAAARPSPPARTPTRGAGSPWIVGRVTAPDARLRLICLPQAGGSAASFAPWRLAPPPGVELATVELPGRGVRSAEPLPDTLEELADAVLDGMAGELRAPYAFFGHSFGALIGYELAVRVRRSGLTPPAALLVSASRAPHARVLRRVTDRDDEGLLSWLEGFGGFPPELHRYPAYLRYAVRTVRRDLALAEAYTAAGPAPVGCPLHVFGGADDPLVSRQRLEGWRECADDGFTLRLLPGGHDYLFTHAGPTLDALGRTLGRLARSAPLS</sequence>
<dbReference type="InterPro" id="IPR001031">
    <property type="entry name" value="Thioesterase"/>
</dbReference>
<keyword evidence="4" id="KW-0378">Hydrolase</keyword>
<comment type="caution">
    <text evidence="4">The sequence shown here is derived from an EMBL/GenBank/DDBJ whole genome shotgun (WGS) entry which is preliminary data.</text>
</comment>
<dbReference type="Pfam" id="PF00975">
    <property type="entry name" value="Thioesterase"/>
    <property type="match status" value="1"/>
</dbReference>
<feature type="region of interest" description="Disordered" evidence="2">
    <location>
        <begin position="1"/>
        <end position="23"/>
    </location>
</feature>
<organism evidence="4 5">
    <name type="scientific">Streptomyces pimonensis</name>
    <dbReference type="NCBI Taxonomy" id="2860288"/>
    <lineage>
        <taxon>Bacteria</taxon>
        <taxon>Bacillati</taxon>
        <taxon>Actinomycetota</taxon>
        <taxon>Actinomycetes</taxon>
        <taxon>Kitasatosporales</taxon>
        <taxon>Streptomycetaceae</taxon>
        <taxon>Streptomyces</taxon>
    </lineage>
</organism>
<accession>A0ABV4J2U7</accession>
<reference evidence="4 5" key="1">
    <citation type="journal article" date="2021" name="Res Sq">
        <title>Streptomyces Pimoensis sp. nov., Isolated From the Taklimakan Desert in Xinjiang, China.</title>
        <authorList>
            <person name="Zhang P."/>
            <person name="Luo X."/>
            <person name="Luo X."/>
            <person name="Liu Z."/>
            <person name="Xia Z."/>
            <person name="Wan C."/>
            <person name="zhang L."/>
        </authorList>
    </citation>
    <scope>NUCLEOTIDE SEQUENCE [LARGE SCALE GENOMIC DNA]</scope>
    <source>
        <strain evidence="4 5">TRM75549</strain>
    </source>
</reference>